<evidence type="ECO:0000313" key="2">
    <source>
        <dbReference type="EMBL" id="CEG21281.1"/>
    </source>
</evidence>
<sequence>MNAKNIVKNFGFEVEEEPISIYPFSPVYRLESSDGEFIVKKTRSPIQKAHRLMAFTNTLYNQGINVVIPEKISTGNPLVIDDTTYVVYPFIKGESYKGQDIEIKEAGKLLGRIHSLSSAENEFQLDVYDVFDFTEDEVKESFIKIVENATLNNSVIDPELEMRLLRAVRQQKVLEKVGLPSVATPHDFKANNLIYVPNPYLIDPDNAGWIPRIFDLALVLFLFHNELATAPDQPFTKKQWEIFLEGYKENVTLTENEIHYWTQALEHVFLDDVMWLMSEGKEDWKNPVQRNLFSRLIQLLLNLEEYSLT</sequence>
<dbReference type="InterPro" id="IPR002575">
    <property type="entry name" value="Aminoglycoside_PTrfase"/>
</dbReference>
<dbReference type="OrthoDB" id="2706791at2"/>
<dbReference type="Gene3D" id="3.90.1200.10">
    <property type="match status" value="1"/>
</dbReference>
<dbReference type="GO" id="GO:0004674">
    <property type="term" value="F:protein serine/threonine kinase activity"/>
    <property type="evidence" value="ECO:0007669"/>
    <property type="project" value="UniProtKB-KW"/>
</dbReference>
<organism evidence="2 3">
    <name type="scientific">Planococcus massiliensis</name>
    <dbReference type="NCBI Taxonomy" id="1499687"/>
    <lineage>
        <taxon>Bacteria</taxon>
        <taxon>Bacillati</taxon>
        <taxon>Bacillota</taxon>
        <taxon>Bacilli</taxon>
        <taxon>Bacillales</taxon>
        <taxon>Caryophanaceae</taxon>
        <taxon>Planococcus</taxon>
    </lineage>
</organism>
<dbReference type="RefSeq" id="WP_052649682.1">
    <property type="nucleotide sequence ID" value="NZ_CCXS01000001.1"/>
</dbReference>
<keyword evidence="3" id="KW-1185">Reference proteome</keyword>
<name>A0A098EJ06_9BACL</name>
<protein>
    <submittedName>
        <fullName evidence="2">Serine/threonine protein kinase</fullName>
    </submittedName>
</protein>
<dbReference type="Gene3D" id="3.30.200.20">
    <property type="entry name" value="Phosphorylase Kinase, domain 1"/>
    <property type="match status" value="1"/>
</dbReference>
<feature type="domain" description="Aminoglycoside phosphotransferase" evidence="1">
    <location>
        <begin position="26"/>
        <end position="233"/>
    </location>
</feature>
<dbReference type="Pfam" id="PF01636">
    <property type="entry name" value="APH"/>
    <property type="match status" value="1"/>
</dbReference>
<accession>A0A098EJ06</accession>
<gene>
    <name evidence="2" type="ORF">BN1080_00188</name>
</gene>
<dbReference type="STRING" id="1499687.BN1080_00188"/>
<evidence type="ECO:0000259" key="1">
    <source>
        <dbReference type="Pfam" id="PF01636"/>
    </source>
</evidence>
<dbReference type="EMBL" id="CCXS01000001">
    <property type="protein sequence ID" value="CEG21281.1"/>
    <property type="molecule type" value="Genomic_DNA"/>
</dbReference>
<keyword evidence="2" id="KW-0808">Transferase</keyword>
<dbReference type="InterPro" id="IPR011009">
    <property type="entry name" value="Kinase-like_dom_sf"/>
</dbReference>
<dbReference type="AlphaFoldDB" id="A0A098EJ06"/>
<proteinExistence type="predicted"/>
<dbReference type="Proteomes" id="UP000043699">
    <property type="component" value="Unassembled WGS sequence"/>
</dbReference>
<evidence type="ECO:0000313" key="3">
    <source>
        <dbReference type="Proteomes" id="UP000043699"/>
    </source>
</evidence>
<keyword evidence="2" id="KW-0723">Serine/threonine-protein kinase</keyword>
<dbReference type="SUPFAM" id="SSF56112">
    <property type="entry name" value="Protein kinase-like (PK-like)"/>
    <property type="match status" value="1"/>
</dbReference>
<reference evidence="2 3" key="1">
    <citation type="submission" date="2014-09" db="EMBL/GenBank/DDBJ databases">
        <authorList>
            <person name="Urmite Genomes Urmite Genomes"/>
        </authorList>
    </citation>
    <scope>NUCLEOTIDE SEQUENCE [LARGE SCALE GENOMIC DNA]</scope>
    <source>
        <strain evidence="2 3">ES2</strain>
    </source>
</reference>
<keyword evidence="2" id="KW-0418">Kinase</keyword>